<reference evidence="2 3" key="1">
    <citation type="submission" date="2025-04" db="UniProtKB">
        <authorList>
            <consortium name="RefSeq"/>
        </authorList>
    </citation>
    <scope>IDENTIFICATION</scope>
</reference>
<dbReference type="Proteomes" id="UP000694918">
    <property type="component" value="Unplaced"/>
</dbReference>
<sequence length="136" mass="15211">MAYASQLIKHSKKLRNVVSSLMRHDHASLARWLSNDSHLSAVAWKVMDKRRYSSTANHAVTSFGASRKDVSRMIMKVGNPISGPLLTKDFSGSQVHWKRGFSSDSGLPHYQEIGMPSLSPTMTSSYRKTMQAWSAK</sequence>
<evidence type="ECO:0000313" key="1">
    <source>
        <dbReference type="Proteomes" id="UP000694918"/>
    </source>
</evidence>
<accession>A0AAJ6Y894</accession>
<evidence type="ECO:0000313" key="3">
    <source>
        <dbReference type="RefSeq" id="XP_011046149.1"/>
    </source>
</evidence>
<dbReference type="GeneID" id="105140844"/>
<proteinExistence type="predicted"/>
<dbReference type="AlphaFoldDB" id="A0AAJ6Y894"/>
<dbReference type="RefSeq" id="XP_011046149.1">
    <property type="nucleotide sequence ID" value="XM_011047847.1"/>
</dbReference>
<dbReference type="KEGG" id="peu:105140844"/>
<name>A0AAJ6Y894_POPEU</name>
<organism evidence="1 2">
    <name type="scientific">Populus euphratica</name>
    <name type="common">Euphrates poplar</name>
    <dbReference type="NCBI Taxonomy" id="75702"/>
    <lineage>
        <taxon>Eukaryota</taxon>
        <taxon>Viridiplantae</taxon>
        <taxon>Streptophyta</taxon>
        <taxon>Embryophyta</taxon>
        <taxon>Tracheophyta</taxon>
        <taxon>Spermatophyta</taxon>
        <taxon>Magnoliopsida</taxon>
        <taxon>eudicotyledons</taxon>
        <taxon>Gunneridae</taxon>
        <taxon>Pentapetalae</taxon>
        <taxon>rosids</taxon>
        <taxon>fabids</taxon>
        <taxon>Malpighiales</taxon>
        <taxon>Salicaceae</taxon>
        <taxon>Saliceae</taxon>
        <taxon>Populus</taxon>
    </lineage>
</organism>
<keyword evidence="1" id="KW-1185">Reference proteome</keyword>
<evidence type="ECO:0000313" key="2">
    <source>
        <dbReference type="RefSeq" id="XP_011046148.1"/>
    </source>
</evidence>
<dbReference type="RefSeq" id="XP_011046148.1">
    <property type="nucleotide sequence ID" value="XM_011047846.1"/>
</dbReference>
<protein>
    <submittedName>
        <fullName evidence="2 3">Dihydrolipoyllysine-residue acetyltransferase component 2 of pyruvate dehydrogenase complex, mitochondrial-like</fullName>
    </submittedName>
</protein>
<gene>
    <name evidence="2 3" type="primary">LOC105140844</name>
</gene>